<dbReference type="EMBL" id="JACCJB010000017">
    <property type="protein sequence ID" value="KAF6220196.1"/>
    <property type="molecule type" value="Genomic_DNA"/>
</dbReference>
<dbReference type="GeneID" id="59331738"/>
<feature type="compositionally biased region" description="Low complexity" evidence="1">
    <location>
        <begin position="77"/>
        <end position="91"/>
    </location>
</feature>
<protein>
    <submittedName>
        <fullName evidence="2">Uncharacterized protein</fullName>
    </submittedName>
</protein>
<dbReference type="AlphaFoldDB" id="A0A8H6CBJ6"/>
<organism evidence="2 3">
    <name type="scientific">Letharia lupina</name>
    <dbReference type="NCBI Taxonomy" id="560253"/>
    <lineage>
        <taxon>Eukaryota</taxon>
        <taxon>Fungi</taxon>
        <taxon>Dikarya</taxon>
        <taxon>Ascomycota</taxon>
        <taxon>Pezizomycotina</taxon>
        <taxon>Lecanoromycetes</taxon>
        <taxon>OSLEUM clade</taxon>
        <taxon>Lecanoromycetidae</taxon>
        <taxon>Lecanorales</taxon>
        <taxon>Lecanorineae</taxon>
        <taxon>Parmeliaceae</taxon>
        <taxon>Letharia</taxon>
    </lineage>
</organism>
<feature type="compositionally biased region" description="Basic and acidic residues" evidence="1">
    <location>
        <begin position="162"/>
        <end position="179"/>
    </location>
</feature>
<feature type="compositionally biased region" description="Acidic residues" evidence="1">
    <location>
        <begin position="204"/>
        <end position="215"/>
    </location>
</feature>
<gene>
    <name evidence="2" type="ORF">HO133_003327</name>
</gene>
<sequence length="294" mass="30682">MSTEASPKGKGGRAPVNAGNDADSIMPLLFATIGNPAISFKKMAAMDELGRTESSLEHKFRKWRQKGREIAAENPENAGTLGTANAGGATTKKPRAPAKKGANGKDEGPVKQAGVEDEEDDIDEEAGAIKQESDEMSGINGEMLPPPTKGKATATKGTKKRAASEKSADAEHERTEAPVKKAKVVKKGTAKVVKKSNAKLYSGSEDEEAVSEDEEKVPTTKSKGKGKSNVAAAHGKGKAAAKPTGPAKAKKGKADMAAEAGQIPIHEDEDADVDVNSEDGHHDGMIDMQFDEAA</sequence>
<dbReference type="Proteomes" id="UP000593566">
    <property type="component" value="Unassembled WGS sequence"/>
</dbReference>
<feature type="region of interest" description="Disordered" evidence="1">
    <location>
        <begin position="63"/>
        <end position="294"/>
    </location>
</feature>
<name>A0A8H6CBJ6_9LECA</name>
<feature type="compositionally biased region" description="Basic residues" evidence="1">
    <location>
        <begin position="180"/>
        <end position="197"/>
    </location>
</feature>
<evidence type="ECO:0000313" key="3">
    <source>
        <dbReference type="Proteomes" id="UP000593566"/>
    </source>
</evidence>
<comment type="caution">
    <text evidence="2">The sequence shown here is derived from an EMBL/GenBank/DDBJ whole genome shotgun (WGS) entry which is preliminary data.</text>
</comment>
<keyword evidence="3" id="KW-1185">Reference proteome</keyword>
<dbReference type="RefSeq" id="XP_037149631.1">
    <property type="nucleotide sequence ID" value="XM_037294250.1"/>
</dbReference>
<evidence type="ECO:0000256" key="1">
    <source>
        <dbReference type="SAM" id="MobiDB-lite"/>
    </source>
</evidence>
<reference evidence="2 3" key="1">
    <citation type="journal article" date="2020" name="Genomics">
        <title>Complete, high-quality genomes from long-read metagenomic sequencing of two wolf lichen thalli reveals enigmatic genome architecture.</title>
        <authorList>
            <person name="McKenzie S.K."/>
            <person name="Walston R.F."/>
            <person name="Allen J.L."/>
        </authorList>
    </citation>
    <scope>NUCLEOTIDE SEQUENCE [LARGE SCALE GENOMIC DNA]</scope>
    <source>
        <strain evidence="2">WasteWater1</strain>
    </source>
</reference>
<feature type="compositionally biased region" description="Acidic residues" evidence="1">
    <location>
        <begin position="267"/>
        <end position="277"/>
    </location>
</feature>
<feature type="compositionally biased region" description="Low complexity" evidence="1">
    <location>
        <begin position="231"/>
        <end position="247"/>
    </location>
</feature>
<evidence type="ECO:0000313" key="2">
    <source>
        <dbReference type="EMBL" id="KAF6220196.1"/>
    </source>
</evidence>
<feature type="compositionally biased region" description="Acidic residues" evidence="1">
    <location>
        <begin position="115"/>
        <end position="126"/>
    </location>
</feature>
<proteinExistence type="predicted"/>
<accession>A0A8H6CBJ6</accession>
<feature type="region of interest" description="Disordered" evidence="1">
    <location>
        <begin position="1"/>
        <end position="21"/>
    </location>
</feature>